<dbReference type="InterPro" id="IPR008219">
    <property type="entry name" value="PRODH_bac_arc"/>
</dbReference>
<keyword evidence="6" id="KW-0274">FAD</keyword>
<comment type="catalytic activity">
    <reaction evidence="9">
        <text>L-proline + a quinone = (S)-1-pyrroline-5-carboxylate + a quinol + H(+)</text>
        <dbReference type="Rhea" id="RHEA:23784"/>
        <dbReference type="ChEBI" id="CHEBI:15378"/>
        <dbReference type="ChEBI" id="CHEBI:17388"/>
        <dbReference type="ChEBI" id="CHEBI:24646"/>
        <dbReference type="ChEBI" id="CHEBI:60039"/>
        <dbReference type="ChEBI" id="CHEBI:132124"/>
        <dbReference type="EC" id="1.5.5.2"/>
    </reaction>
</comment>
<dbReference type="PIRSF" id="PIRSF000196">
    <property type="entry name" value="Pro_dehydrog"/>
    <property type="match status" value="1"/>
</dbReference>
<dbReference type="Gene3D" id="3.20.20.220">
    <property type="match status" value="1"/>
</dbReference>
<feature type="domain" description="Proline dehydrogenase" evidence="10">
    <location>
        <begin position="41"/>
        <end position="299"/>
    </location>
</feature>
<dbReference type="PANTHER" id="PTHR13914">
    <property type="entry name" value="PROLINE OXIDASE"/>
    <property type="match status" value="1"/>
</dbReference>
<evidence type="ECO:0000256" key="4">
    <source>
        <dbReference type="ARBA" id="ARBA00022630"/>
    </source>
</evidence>
<evidence type="ECO:0000256" key="2">
    <source>
        <dbReference type="ARBA" id="ARBA00004739"/>
    </source>
</evidence>
<dbReference type="InterPro" id="IPR002872">
    <property type="entry name" value="Proline_DH_dom"/>
</dbReference>
<keyword evidence="7 11" id="KW-0560">Oxidoreductase</keyword>
<dbReference type="PANTHER" id="PTHR13914:SF0">
    <property type="entry name" value="PROLINE DEHYDROGENASE 1, MITOCHONDRIAL"/>
    <property type="match status" value="1"/>
</dbReference>
<organism evidence="11 12">
    <name type="scientific">Kineosporia succinea</name>
    <dbReference type="NCBI Taxonomy" id="84632"/>
    <lineage>
        <taxon>Bacteria</taxon>
        <taxon>Bacillati</taxon>
        <taxon>Actinomycetota</taxon>
        <taxon>Actinomycetes</taxon>
        <taxon>Kineosporiales</taxon>
        <taxon>Kineosporiaceae</taxon>
        <taxon>Kineosporia</taxon>
    </lineage>
</organism>
<evidence type="ECO:0000256" key="1">
    <source>
        <dbReference type="ARBA" id="ARBA00001974"/>
    </source>
</evidence>
<evidence type="ECO:0000259" key="10">
    <source>
        <dbReference type="Pfam" id="PF01619"/>
    </source>
</evidence>
<evidence type="ECO:0000256" key="7">
    <source>
        <dbReference type="ARBA" id="ARBA00023002"/>
    </source>
</evidence>
<evidence type="ECO:0000313" key="12">
    <source>
        <dbReference type="Proteomes" id="UP001235712"/>
    </source>
</evidence>
<keyword evidence="4" id="KW-0285">Flavoprotein</keyword>
<proteinExistence type="predicted"/>
<dbReference type="SUPFAM" id="SSF51730">
    <property type="entry name" value="FAD-linked oxidoreductase"/>
    <property type="match status" value="1"/>
</dbReference>
<dbReference type="Proteomes" id="UP001235712">
    <property type="component" value="Unassembled WGS sequence"/>
</dbReference>
<dbReference type="RefSeq" id="WP_307242711.1">
    <property type="nucleotide sequence ID" value="NZ_JAUSQZ010000001.1"/>
</dbReference>
<evidence type="ECO:0000256" key="3">
    <source>
        <dbReference type="ARBA" id="ARBA00012695"/>
    </source>
</evidence>
<reference evidence="11 12" key="1">
    <citation type="submission" date="2023-07" db="EMBL/GenBank/DDBJ databases">
        <title>Sequencing the genomes of 1000 actinobacteria strains.</title>
        <authorList>
            <person name="Klenk H.-P."/>
        </authorList>
    </citation>
    <scope>NUCLEOTIDE SEQUENCE [LARGE SCALE GENOMIC DNA]</scope>
    <source>
        <strain evidence="11 12">DSM 44388</strain>
    </source>
</reference>
<dbReference type="EC" id="1.5.5.2" evidence="3"/>
<comment type="cofactor">
    <cofactor evidence="1">
        <name>FAD</name>
        <dbReference type="ChEBI" id="CHEBI:57692"/>
    </cofactor>
</comment>
<evidence type="ECO:0000313" key="11">
    <source>
        <dbReference type="EMBL" id="MDP9827071.1"/>
    </source>
</evidence>
<dbReference type="EMBL" id="JAUSQZ010000001">
    <property type="protein sequence ID" value="MDP9827071.1"/>
    <property type="molecule type" value="Genomic_DNA"/>
</dbReference>
<comment type="pathway">
    <text evidence="2">Amino-acid degradation; L-proline degradation into L-glutamate; L-glutamate from L-proline: step 1/2.</text>
</comment>
<evidence type="ECO:0000256" key="5">
    <source>
        <dbReference type="ARBA" id="ARBA00022741"/>
    </source>
</evidence>
<sequence length="306" mass="33106">MPKLLLAAAQTRPVRASVSALPISRKMVRRFIAGPDAESALQVTKSLREQDLSVTLDVLGEDVTDRAQAAATAAAYRSLLVSLKEHGLADRAEVSVKLSALGQALGPDGYQIAMENAFSVAAAASEAGTTMTLDMEDHTTIDSTLGILAELRAQYPWVGAVLQAALYRTEGDCRDLATAGSRIRLVKGAYAEPASVAHPAKADVDAAYRRCMEILFSGEGHPMIATHDLALVAEACATANRLGRTRDSWELQMLYGIRTDEQLSLAKAGVDVRVYLPFGTDWYGYYIRRLAERPANMLFLLRHLNG</sequence>
<dbReference type="Pfam" id="PF01619">
    <property type="entry name" value="Pro_dh"/>
    <property type="match status" value="1"/>
</dbReference>
<accession>A0ABT9P3C8</accession>
<evidence type="ECO:0000256" key="8">
    <source>
        <dbReference type="ARBA" id="ARBA00023062"/>
    </source>
</evidence>
<keyword evidence="8" id="KW-0642">Proline metabolism</keyword>
<keyword evidence="12" id="KW-1185">Reference proteome</keyword>
<dbReference type="InterPro" id="IPR015659">
    <property type="entry name" value="Proline_oxidase"/>
</dbReference>
<comment type="caution">
    <text evidence="11">The sequence shown here is derived from an EMBL/GenBank/DDBJ whole genome shotgun (WGS) entry which is preliminary data.</text>
</comment>
<keyword evidence="5" id="KW-0547">Nucleotide-binding</keyword>
<name>A0ABT9P3C8_9ACTN</name>
<evidence type="ECO:0000256" key="6">
    <source>
        <dbReference type="ARBA" id="ARBA00022827"/>
    </source>
</evidence>
<gene>
    <name evidence="11" type="ORF">J2S57_002820</name>
</gene>
<protein>
    <recommendedName>
        <fullName evidence="3">proline dehydrogenase</fullName>
        <ecNumber evidence="3">1.5.5.2</ecNumber>
    </recommendedName>
</protein>
<dbReference type="InterPro" id="IPR029041">
    <property type="entry name" value="FAD-linked_oxidoreductase-like"/>
</dbReference>
<dbReference type="GO" id="GO:0016491">
    <property type="term" value="F:oxidoreductase activity"/>
    <property type="evidence" value="ECO:0007669"/>
    <property type="project" value="UniProtKB-KW"/>
</dbReference>
<evidence type="ECO:0000256" key="9">
    <source>
        <dbReference type="ARBA" id="ARBA00048779"/>
    </source>
</evidence>